<evidence type="ECO:0000259" key="1">
    <source>
        <dbReference type="Pfam" id="PF00583"/>
    </source>
</evidence>
<dbReference type="Gene3D" id="3.40.630.30">
    <property type="match status" value="1"/>
</dbReference>
<keyword evidence="3" id="KW-1185">Reference proteome</keyword>
<proteinExistence type="predicted"/>
<evidence type="ECO:0000313" key="2">
    <source>
        <dbReference type="EMBL" id="KIW63423.1"/>
    </source>
</evidence>
<dbReference type="Pfam" id="PF00583">
    <property type="entry name" value="Acetyltransf_1"/>
    <property type="match status" value="1"/>
</dbReference>
<evidence type="ECO:0000313" key="3">
    <source>
        <dbReference type="Proteomes" id="UP000054266"/>
    </source>
</evidence>
<dbReference type="InterPro" id="IPR016181">
    <property type="entry name" value="Acyl_CoA_acyltransferase"/>
</dbReference>
<reference evidence="2 3" key="1">
    <citation type="submission" date="2015-01" db="EMBL/GenBank/DDBJ databases">
        <title>The Genome Sequence of Capronia semiimmersa CBS27337.</title>
        <authorList>
            <consortium name="The Broad Institute Genomics Platform"/>
            <person name="Cuomo C."/>
            <person name="de Hoog S."/>
            <person name="Gorbushina A."/>
            <person name="Stielow B."/>
            <person name="Teixiera M."/>
            <person name="Abouelleil A."/>
            <person name="Chapman S.B."/>
            <person name="Priest M."/>
            <person name="Young S.K."/>
            <person name="Wortman J."/>
            <person name="Nusbaum C."/>
            <person name="Birren B."/>
        </authorList>
    </citation>
    <scope>NUCLEOTIDE SEQUENCE [LARGE SCALE GENOMIC DNA]</scope>
    <source>
        <strain evidence="2 3">CBS 27337</strain>
    </source>
</reference>
<dbReference type="InterPro" id="IPR052523">
    <property type="entry name" value="Trichothecene_AcTrans"/>
</dbReference>
<dbReference type="STRING" id="5601.A0A0D2F670"/>
<feature type="domain" description="N-acetyltransferase" evidence="1">
    <location>
        <begin position="213"/>
        <end position="263"/>
    </location>
</feature>
<dbReference type="InterPro" id="IPR000182">
    <property type="entry name" value="GNAT_dom"/>
</dbReference>
<gene>
    <name evidence="2" type="ORF">PV04_10266</name>
</gene>
<dbReference type="EMBL" id="KN846962">
    <property type="protein sequence ID" value="KIW63422.1"/>
    <property type="molecule type" value="Genomic_DNA"/>
</dbReference>
<protein>
    <recommendedName>
        <fullName evidence="1">N-acetyltransferase domain-containing protein</fullName>
    </recommendedName>
</protein>
<dbReference type="PANTHER" id="PTHR42791:SF14">
    <property type="entry name" value="N-ACETYLTRANSFERASE DOMAIN-CONTAINING PROTEIN"/>
    <property type="match status" value="1"/>
</dbReference>
<dbReference type="PANTHER" id="PTHR42791">
    <property type="entry name" value="GNAT FAMILY ACETYLTRANSFERASE"/>
    <property type="match status" value="1"/>
</dbReference>
<dbReference type="Proteomes" id="UP000054266">
    <property type="component" value="Unassembled WGS sequence"/>
</dbReference>
<name>A0A0D2F670_9EURO</name>
<organism evidence="2 3">
    <name type="scientific">Phialophora macrospora</name>
    <dbReference type="NCBI Taxonomy" id="1851006"/>
    <lineage>
        <taxon>Eukaryota</taxon>
        <taxon>Fungi</taxon>
        <taxon>Dikarya</taxon>
        <taxon>Ascomycota</taxon>
        <taxon>Pezizomycotina</taxon>
        <taxon>Eurotiomycetes</taxon>
        <taxon>Chaetothyriomycetidae</taxon>
        <taxon>Chaetothyriales</taxon>
        <taxon>Herpotrichiellaceae</taxon>
        <taxon>Phialophora</taxon>
    </lineage>
</organism>
<accession>A0A0D2F670</accession>
<dbReference type="AlphaFoldDB" id="A0A0D2F670"/>
<sequence length="294" mass="32467">MVQCSCGSTRGSIDPNALHTRPCLGVKIRQAAAGPSMIKQTERGTIKEPVLHLGDNLHSSLYMTSPSTMPLVLQEAVEADASRIVEIERLAYASNALSPILFPGPFPPEAAAQRAEGLVKQRREDPTIRWVKVVDSETGEVAAFAKWDIIEKPKEWVPGRTFGPGCNIAACEEFFGGIRRKRHKLMGGKAYCCASDVRREIESPTDKARLVVLDLLQADPKYQGRGAGGMLIKWGLDIADALQLPAYLESSPVAHRLYQKFGFKDIDELILSPQWNYGSENPSIYFMLREAQKA</sequence>
<dbReference type="EMBL" id="KN846962">
    <property type="protein sequence ID" value="KIW63423.1"/>
    <property type="molecule type" value="Genomic_DNA"/>
</dbReference>
<dbReference type="GO" id="GO:0016747">
    <property type="term" value="F:acyltransferase activity, transferring groups other than amino-acyl groups"/>
    <property type="evidence" value="ECO:0007669"/>
    <property type="project" value="InterPro"/>
</dbReference>
<dbReference type="SUPFAM" id="SSF55729">
    <property type="entry name" value="Acyl-CoA N-acyltransferases (Nat)"/>
    <property type="match status" value="1"/>
</dbReference>